<evidence type="ECO:0000313" key="2">
    <source>
        <dbReference type="Proteomes" id="UP000800041"/>
    </source>
</evidence>
<accession>A0A6G1H8T4</accession>
<evidence type="ECO:0000313" key="1">
    <source>
        <dbReference type="EMBL" id="KAF1989464.1"/>
    </source>
</evidence>
<dbReference type="EMBL" id="ML977145">
    <property type="protein sequence ID" value="KAF1989464.1"/>
    <property type="molecule type" value="Genomic_DNA"/>
</dbReference>
<keyword evidence="2" id="KW-1185">Reference proteome</keyword>
<reference evidence="1" key="1">
    <citation type="journal article" date="2020" name="Stud. Mycol.">
        <title>101 Dothideomycetes genomes: a test case for predicting lifestyles and emergence of pathogens.</title>
        <authorList>
            <person name="Haridas S."/>
            <person name="Albert R."/>
            <person name="Binder M."/>
            <person name="Bloem J."/>
            <person name="Labutti K."/>
            <person name="Salamov A."/>
            <person name="Andreopoulos B."/>
            <person name="Baker S."/>
            <person name="Barry K."/>
            <person name="Bills G."/>
            <person name="Bluhm B."/>
            <person name="Cannon C."/>
            <person name="Castanera R."/>
            <person name="Culley D."/>
            <person name="Daum C."/>
            <person name="Ezra D."/>
            <person name="Gonzalez J."/>
            <person name="Henrissat B."/>
            <person name="Kuo A."/>
            <person name="Liang C."/>
            <person name="Lipzen A."/>
            <person name="Lutzoni F."/>
            <person name="Magnuson J."/>
            <person name="Mondo S."/>
            <person name="Nolan M."/>
            <person name="Ohm R."/>
            <person name="Pangilinan J."/>
            <person name="Park H.-J."/>
            <person name="Ramirez L."/>
            <person name="Alfaro M."/>
            <person name="Sun H."/>
            <person name="Tritt A."/>
            <person name="Yoshinaga Y."/>
            <person name="Zwiers L.-H."/>
            <person name="Turgeon B."/>
            <person name="Goodwin S."/>
            <person name="Spatafora J."/>
            <person name="Crous P."/>
            <person name="Grigoriev I."/>
        </authorList>
    </citation>
    <scope>NUCLEOTIDE SEQUENCE</scope>
    <source>
        <strain evidence="1">CBS 113979</strain>
    </source>
</reference>
<dbReference type="OrthoDB" id="5333304at2759"/>
<dbReference type="Proteomes" id="UP000800041">
    <property type="component" value="Unassembled WGS sequence"/>
</dbReference>
<proteinExistence type="predicted"/>
<name>A0A6G1H8T4_9PEZI</name>
<protein>
    <submittedName>
        <fullName evidence="1">Uncharacterized protein</fullName>
    </submittedName>
</protein>
<gene>
    <name evidence="1" type="ORF">K402DRAFT_442869</name>
</gene>
<dbReference type="AlphaFoldDB" id="A0A6G1H8T4"/>
<sequence>MRNCTYLPLSCLSGLNADTGTGASLKGAPLLGDGPKAACTTRWLSDSQFRGRPAPGYDGVTSEAKELGHHGQNHQIGERSGGAECGGHDVGFRFPPPKPSQHRDISPVRASPSAEYAERKGLITQKTLVGTVLWLPYILEVSPTSVIFEYEAFRDRPGALNLPAILVGVEDGIATCYEVTGLSYSEETAAALDRLEAAARPQVSLARKGDTAGSVFFEHHCNKCEVAPSASCITIGYLSVYEPCKKTHHGGCLAEWKLPHVLGIWIPFTRKDGTTGSVFFEHHCNKCEAAPSASWITVGCLLEKKQSSVRALGEHLTRFGSAVPGTQTRHPRGLLRGYGLAQDDGYAPRRYGSVVQMPMAAMREAFTEDGQEQPNRFDDFTFGGGDCFAWWTFAELYKPAGNNPDKEVPPRPLDSMEHLMGSRMSLELGHYINAWTNTIPGLSEEMYRISRTRSTIATAKCRPLSASP</sequence>
<organism evidence="1 2">
    <name type="scientific">Aulographum hederae CBS 113979</name>
    <dbReference type="NCBI Taxonomy" id="1176131"/>
    <lineage>
        <taxon>Eukaryota</taxon>
        <taxon>Fungi</taxon>
        <taxon>Dikarya</taxon>
        <taxon>Ascomycota</taxon>
        <taxon>Pezizomycotina</taxon>
        <taxon>Dothideomycetes</taxon>
        <taxon>Pleosporomycetidae</taxon>
        <taxon>Aulographales</taxon>
        <taxon>Aulographaceae</taxon>
    </lineage>
</organism>